<organism evidence="1 2">
    <name type="scientific">Elysia crispata</name>
    <name type="common">lettuce slug</name>
    <dbReference type="NCBI Taxonomy" id="231223"/>
    <lineage>
        <taxon>Eukaryota</taxon>
        <taxon>Metazoa</taxon>
        <taxon>Spiralia</taxon>
        <taxon>Lophotrochozoa</taxon>
        <taxon>Mollusca</taxon>
        <taxon>Gastropoda</taxon>
        <taxon>Heterobranchia</taxon>
        <taxon>Euthyneura</taxon>
        <taxon>Panpulmonata</taxon>
        <taxon>Sacoglossa</taxon>
        <taxon>Placobranchoidea</taxon>
        <taxon>Plakobranchidae</taxon>
        <taxon>Elysia</taxon>
    </lineage>
</organism>
<dbReference type="Proteomes" id="UP001283361">
    <property type="component" value="Unassembled WGS sequence"/>
</dbReference>
<evidence type="ECO:0000313" key="2">
    <source>
        <dbReference type="Proteomes" id="UP001283361"/>
    </source>
</evidence>
<dbReference type="EMBL" id="JAWDGP010001519">
    <property type="protein sequence ID" value="KAK3790703.1"/>
    <property type="molecule type" value="Genomic_DNA"/>
</dbReference>
<comment type="caution">
    <text evidence="1">The sequence shown here is derived from an EMBL/GenBank/DDBJ whole genome shotgun (WGS) entry which is preliminary data.</text>
</comment>
<evidence type="ECO:0000313" key="1">
    <source>
        <dbReference type="EMBL" id="KAK3790703.1"/>
    </source>
</evidence>
<protein>
    <submittedName>
        <fullName evidence="1">Uncharacterized protein</fullName>
    </submittedName>
</protein>
<proteinExistence type="predicted"/>
<accession>A0AAE1AN19</accession>
<gene>
    <name evidence="1" type="ORF">RRG08_038194</name>
</gene>
<sequence length="193" mass="21781">MLSHCSRRLCRREFWALLGPRRSPLARVLNRPMTFCASNLDVGSLPKRAELKENSSMLKPVKEEFKLFANWRHNSRVKEDDVVKANYEISFVGSRGGKSGALSKHASVKFPLFDTTRSQVATAGRSLSGEQLAKHPAHIPHVSGSTTNKSELYLTVFGSRIFFEARIAIRLVANDTPCDESVRSFYDIKLYTY</sequence>
<name>A0AAE1AN19_9GAST</name>
<dbReference type="AlphaFoldDB" id="A0AAE1AN19"/>
<reference evidence="1" key="1">
    <citation type="journal article" date="2023" name="G3 (Bethesda)">
        <title>A reference genome for the long-term kleptoplast-retaining sea slug Elysia crispata morphotype clarki.</title>
        <authorList>
            <person name="Eastman K.E."/>
            <person name="Pendleton A.L."/>
            <person name="Shaikh M.A."/>
            <person name="Suttiyut T."/>
            <person name="Ogas R."/>
            <person name="Tomko P."/>
            <person name="Gavelis G."/>
            <person name="Widhalm J.R."/>
            <person name="Wisecaver J.H."/>
        </authorList>
    </citation>
    <scope>NUCLEOTIDE SEQUENCE</scope>
    <source>
        <strain evidence="1">ECLA1</strain>
    </source>
</reference>
<keyword evidence="2" id="KW-1185">Reference proteome</keyword>